<protein>
    <submittedName>
        <fullName evidence="4">Outer membrane protein assembly factor BamE</fullName>
    </submittedName>
</protein>
<dbReference type="Proteomes" id="UP001595828">
    <property type="component" value="Unassembled WGS sequence"/>
</dbReference>
<sequence length="169" mass="17769">MLLPHSETSMRLSGKTFRRIHAAAAIGATAMLLTGCASIKDHRGYLADPALVLSIQPGVDNRQSVEKTLGRPTFTSQFGQPAWYYIATDTAQAPFGSPRATDQTVLKVTFDGAGNVATVDRTGKDKIVYLSPNSDKTPTLGRNRGFFEDLFGNIGAVGAAGPGGGQPGT</sequence>
<keyword evidence="5" id="KW-1185">Reference proteome</keyword>
<reference evidence="5" key="1">
    <citation type="journal article" date="2019" name="Int. J. Syst. Evol. Microbiol.">
        <title>The Global Catalogue of Microorganisms (GCM) 10K type strain sequencing project: providing services to taxonomists for standard genome sequencing and annotation.</title>
        <authorList>
            <consortium name="The Broad Institute Genomics Platform"/>
            <consortium name="The Broad Institute Genome Sequencing Center for Infectious Disease"/>
            <person name="Wu L."/>
            <person name="Ma J."/>
        </authorList>
    </citation>
    <scope>NUCLEOTIDE SEQUENCE [LARGE SCALE GENOMIC DNA]</scope>
    <source>
        <strain evidence="5">CGMCC 1.12989</strain>
    </source>
</reference>
<evidence type="ECO:0000256" key="2">
    <source>
        <dbReference type="ARBA" id="ARBA00023136"/>
    </source>
</evidence>
<dbReference type="Pfam" id="PF04355">
    <property type="entry name" value="BamE"/>
    <property type="match status" value="1"/>
</dbReference>
<comment type="caution">
    <text evidence="4">The sequence shown here is derived from an EMBL/GenBank/DDBJ whole genome shotgun (WGS) entry which is preliminary data.</text>
</comment>
<evidence type="ECO:0000313" key="5">
    <source>
        <dbReference type="Proteomes" id="UP001595828"/>
    </source>
</evidence>
<keyword evidence="1" id="KW-0732">Signal</keyword>
<dbReference type="Gene3D" id="3.30.1450.10">
    <property type="match status" value="1"/>
</dbReference>
<dbReference type="EMBL" id="JBHSDR010000004">
    <property type="protein sequence ID" value="MFC4294960.1"/>
    <property type="molecule type" value="Genomic_DNA"/>
</dbReference>
<organism evidence="4 5">
    <name type="scientific">Novosphingobium tardum</name>
    <dbReference type="NCBI Taxonomy" id="1538021"/>
    <lineage>
        <taxon>Bacteria</taxon>
        <taxon>Pseudomonadati</taxon>
        <taxon>Pseudomonadota</taxon>
        <taxon>Alphaproteobacteria</taxon>
        <taxon>Sphingomonadales</taxon>
        <taxon>Sphingomonadaceae</taxon>
        <taxon>Novosphingobium</taxon>
    </lineage>
</organism>
<gene>
    <name evidence="4" type="ORF">ACFO0A_07805</name>
</gene>
<evidence type="ECO:0000313" key="4">
    <source>
        <dbReference type="EMBL" id="MFC4294960.1"/>
    </source>
</evidence>
<proteinExistence type="predicted"/>
<dbReference type="InterPro" id="IPR037873">
    <property type="entry name" value="BamE-like"/>
</dbReference>
<name>A0ABV8RNN7_9SPHN</name>
<dbReference type="InterPro" id="IPR007450">
    <property type="entry name" value="BamE_dom"/>
</dbReference>
<evidence type="ECO:0000256" key="1">
    <source>
        <dbReference type="ARBA" id="ARBA00022729"/>
    </source>
</evidence>
<keyword evidence="2" id="KW-0472">Membrane</keyword>
<accession>A0ABV8RNN7</accession>
<feature type="domain" description="Outer membrane protein assembly factor BamE" evidence="3">
    <location>
        <begin position="44"/>
        <end position="118"/>
    </location>
</feature>
<evidence type="ECO:0000259" key="3">
    <source>
        <dbReference type="Pfam" id="PF04355"/>
    </source>
</evidence>
<dbReference type="RefSeq" id="WP_379538474.1">
    <property type="nucleotide sequence ID" value="NZ_JBHSDR010000004.1"/>
</dbReference>